<keyword evidence="1" id="KW-1133">Transmembrane helix</keyword>
<gene>
    <name evidence="4" type="primary">LOC113040392</name>
</gene>
<organism evidence="3 4">
    <name type="scientific">Carassius auratus</name>
    <name type="common">Goldfish</name>
    <dbReference type="NCBI Taxonomy" id="7957"/>
    <lineage>
        <taxon>Eukaryota</taxon>
        <taxon>Metazoa</taxon>
        <taxon>Chordata</taxon>
        <taxon>Craniata</taxon>
        <taxon>Vertebrata</taxon>
        <taxon>Euteleostomi</taxon>
        <taxon>Actinopterygii</taxon>
        <taxon>Neopterygii</taxon>
        <taxon>Teleostei</taxon>
        <taxon>Ostariophysi</taxon>
        <taxon>Cypriniformes</taxon>
        <taxon>Cyprinidae</taxon>
        <taxon>Cyprininae</taxon>
        <taxon>Carassius</taxon>
    </lineage>
</organism>
<proteinExistence type="predicted"/>
<dbReference type="KEGG" id="caua:113040392"/>
<accession>A0A6P6J4Y3</accession>
<reference evidence="4" key="1">
    <citation type="submission" date="2025-08" db="UniProtKB">
        <authorList>
            <consortium name="RefSeq"/>
        </authorList>
    </citation>
    <scope>IDENTIFICATION</scope>
    <source>
        <strain evidence="4">Wakin</strain>
        <tissue evidence="4">Muscle</tissue>
    </source>
</reference>
<dbReference type="Pfam" id="PF07686">
    <property type="entry name" value="V-set"/>
    <property type="match status" value="2"/>
</dbReference>
<protein>
    <submittedName>
        <fullName evidence="4">Uncharacterized protein LOC113040392</fullName>
    </submittedName>
</protein>
<sequence length="300" mass="33118">MTVPVPAGLTEFIVSVAMVSWLAHGILSVNADIVSVPVSEGDSVTLLTHIKKKQDDRIRWYSLNTCIAQITRDQSRTCETVQCKESFRDRLKLDHQTGSLTITNITNTDSGLYELKINANRNTDTFNVSVHGVSAAERDTMKRKSVKEGESVTLDPGVIKRPIDPVRWYVNITLIAEITEDQSKICEDVQCEERFRDRLKLDNQTGSLTITDTRTTDSGDYTLKISRSRNHYTVTSIKSITVSVTGSGLSSAAVAGIVVVVGVVVAAAAVIYFCRRKTRNDEGSPHDRRGSFAMTVCMLD</sequence>
<evidence type="ECO:0000259" key="2">
    <source>
        <dbReference type="SMART" id="SM00409"/>
    </source>
</evidence>
<keyword evidence="3" id="KW-1185">Reference proteome</keyword>
<dbReference type="GeneID" id="113040392"/>
<dbReference type="SUPFAM" id="SSF48726">
    <property type="entry name" value="Immunoglobulin"/>
    <property type="match status" value="2"/>
</dbReference>
<keyword evidence="1" id="KW-0472">Membrane</keyword>
<dbReference type="InterPro" id="IPR013106">
    <property type="entry name" value="Ig_V-set"/>
</dbReference>
<feature type="domain" description="Immunoglobulin" evidence="2">
    <location>
        <begin position="33"/>
        <end position="131"/>
    </location>
</feature>
<dbReference type="PANTHER" id="PTHR21063:SF4">
    <property type="entry name" value="CD48 ANTIGEN-RELATED"/>
    <property type="match status" value="1"/>
</dbReference>
<dbReference type="InterPro" id="IPR003599">
    <property type="entry name" value="Ig_sub"/>
</dbReference>
<feature type="domain" description="Immunoglobulin" evidence="2">
    <location>
        <begin position="141"/>
        <end position="245"/>
    </location>
</feature>
<name>A0A6P6J4Y3_CARAU</name>
<dbReference type="PANTHER" id="PTHR21063">
    <property type="entry name" value="LFA-3"/>
    <property type="match status" value="1"/>
</dbReference>
<keyword evidence="1" id="KW-0812">Transmembrane</keyword>
<dbReference type="InterPro" id="IPR013783">
    <property type="entry name" value="Ig-like_fold"/>
</dbReference>
<dbReference type="Gene3D" id="2.60.40.10">
    <property type="entry name" value="Immunoglobulins"/>
    <property type="match status" value="2"/>
</dbReference>
<evidence type="ECO:0000256" key="1">
    <source>
        <dbReference type="SAM" id="Phobius"/>
    </source>
</evidence>
<evidence type="ECO:0000313" key="3">
    <source>
        <dbReference type="Proteomes" id="UP000515129"/>
    </source>
</evidence>
<dbReference type="OrthoDB" id="8741746at2759"/>
<dbReference type="SMART" id="SM00409">
    <property type="entry name" value="IG"/>
    <property type="match status" value="2"/>
</dbReference>
<dbReference type="Proteomes" id="UP000515129">
    <property type="component" value="Chromosome 22"/>
</dbReference>
<evidence type="ECO:0000313" key="4">
    <source>
        <dbReference type="RefSeq" id="XP_026054528.1"/>
    </source>
</evidence>
<dbReference type="InterPro" id="IPR036179">
    <property type="entry name" value="Ig-like_dom_sf"/>
</dbReference>
<feature type="transmembrane region" description="Helical" evidence="1">
    <location>
        <begin position="252"/>
        <end position="274"/>
    </location>
</feature>
<dbReference type="RefSeq" id="XP_026054528.1">
    <property type="nucleotide sequence ID" value="XM_026198743.1"/>
</dbReference>
<dbReference type="AlphaFoldDB" id="A0A6P6J4Y3"/>